<keyword evidence="1" id="KW-1133">Transmembrane helix</keyword>
<organism evidence="2 3">
    <name type="scientific">Nyctereutes procyonoides</name>
    <name type="common">Raccoon dog</name>
    <name type="synonym">Canis procyonoides</name>
    <dbReference type="NCBI Taxonomy" id="34880"/>
    <lineage>
        <taxon>Eukaryota</taxon>
        <taxon>Metazoa</taxon>
        <taxon>Chordata</taxon>
        <taxon>Craniata</taxon>
        <taxon>Vertebrata</taxon>
        <taxon>Euteleostomi</taxon>
        <taxon>Mammalia</taxon>
        <taxon>Eutheria</taxon>
        <taxon>Laurasiatheria</taxon>
        <taxon>Carnivora</taxon>
        <taxon>Caniformia</taxon>
        <taxon>Canidae</taxon>
        <taxon>Nyctereutes</taxon>
    </lineage>
</organism>
<reference evidence="2" key="1">
    <citation type="submission" date="2020-12" db="EMBL/GenBank/DDBJ databases">
        <authorList>
            <consortium name="Molecular Ecology Group"/>
        </authorList>
    </citation>
    <scope>NUCLEOTIDE SEQUENCE</scope>
    <source>
        <strain evidence="2">TBG_1078</strain>
    </source>
</reference>
<gene>
    <name evidence="2" type="ORF">NYPRO_LOCUS22871</name>
</gene>
<protein>
    <submittedName>
        <fullName evidence="2">(raccoon dog) hypothetical protein</fullName>
    </submittedName>
</protein>
<comment type="caution">
    <text evidence="2">The sequence shown here is derived from an EMBL/GenBank/DDBJ whole genome shotgun (WGS) entry which is preliminary data.</text>
</comment>
<dbReference type="AlphaFoldDB" id="A0A811ZM39"/>
<name>A0A811ZM39_NYCPR</name>
<dbReference type="Proteomes" id="UP000645828">
    <property type="component" value="Unassembled WGS sequence"/>
</dbReference>
<evidence type="ECO:0000313" key="3">
    <source>
        <dbReference type="Proteomes" id="UP000645828"/>
    </source>
</evidence>
<dbReference type="EMBL" id="CAJHUB010000769">
    <property type="protein sequence ID" value="CAD7690077.1"/>
    <property type="molecule type" value="Genomic_DNA"/>
</dbReference>
<accession>A0A811ZM39</accession>
<keyword evidence="1" id="KW-0812">Transmembrane</keyword>
<keyword evidence="3" id="KW-1185">Reference proteome</keyword>
<evidence type="ECO:0000256" key="1">
    <source>
        <dbReference type="SAM" id="Phobius"/>
    </source>
</evidence>
<sequence length="171" mass="19720">MYMSTYKGYICTHSLSHTCTSTPFLVSEELLLFPSKANHIYWILIALLCPVTHSFLAWWSQPHNCCERMKKSCLFIQVHFLKVTTSPNSLRFRVSERRMFSSTLESRGAAAIQMVWRSRRRGIVRRSGNAEKNEQSDLDGLGWHVVSISSGKWSFSVVHYPNGQTVDWKES</sequence>
<proteinExistence type="predicted"/>
<feature type="transmembrane region" description="Helical" evidence="1">
    <location>
        <begin position="40"/>
        <end position="60"/>
    </location>
</feature>
<evidence type="ECO:0000313" key="2">
    <source>
        <dbReference type="EMBL" id="CAD7690077.1"/>
    </source>
</evidence>
<keyword evidence="1" id="KW-0472">Membrane</keyword>